<proteinExistence type="predicted"/>
<dbReference type="Proteomes" id="UP001596175">
    <property type="component" value="Unassembled WGS sequence"/>
</dbReference>
<reference evidence="2" key="1">
    <citation type="journal article" date="2019" name="Int. J. Syst. Evol. Microbiol.">
        <title>The Global Catalogue of Microorganisms (GCM) 10K type strain sequencing project: providing services to taxonomists for standard genome sequencing and annotation.</title>
        <authorList>
            <consortium name="The Broad Institute Genomics Platform"/>
            <consortium name="The Broad Institute Genome Sequencing Center for Infectious Disease"/>
            <person name="Wu L."/>
            <person name="Ma J."/>
        </authorList>
    </citation>
    <scope>NUCLEOTIDE SEQUENCE [LARGE SCALE GENOMIC DNA]</scope>
    <source>
        <strain evidence="2">XZYJ18</strain>
    </source>
</reference>
<accession>A0ABV9ZMJ0</accession>
<organism evidence="1 2">
    <name type="scientific">Actinomycetospora rhizophila</name>
    <dbReference type="NCBI Taxonomy" id="1416876"/>
    <lineage>
        <taxon>Bacteria</taxon>
        <taxon>Bacillati</taxon>
        <taxon>Actinomycetota</taxon>
        <taxon>Actinomycetes</taxon>
        <taxon>Pseudonocardiales</taxon>
        <taxon>Pseudonocardiaceae</taxon>
        <taxon>Actinomycetospora</taxon>
    </lineage>
</organism>
<comment type="caution">
    <text evidence="1">The sequence shown here is derived from an EMBL/GenBank/DDBJ whole genome shotgun (WGS) entry which is preliminary data.</text>
</comment>
<evidence type="ECO:0000313" key="2">
    <source>
        <dbReference type="Proteomes" id="UP001596175"/>
    </source>
</evidence>
<dbReference type="RefSeq" id="WP_378024747.1">
    <property type="nucleotide sequence ID" value="NZ_JBHSKG010000026.1"/>
</dbReference>
<gene>
    <name evidence="1" type="ORF">ACFPK1_30695</name>
</gene>
<sequence length="136" mass="15019">MTTQTRLVSTVIDRPWRDVYAYAADPRHLADWAAGLARAQVEPAPDRPGTWIASSPMGRVEVTFAPENEFGVLDHLVLLPDGTEVPNPLRVVPLDDGAEVVFHVRRRDGMSDDEFAADAEAVATDLETLRRILEDA</sequence>
<protein>
    <submittedName>
        <fullName evidence="1">SRPBCC family protein</fullName>
    </submittedName>
</protein>
<dbReference type="EMBL" id="JBHSKG010000026">
    <property type="protein sequence ID" value="MFC5142631.1"/>
    <property type="molecule type" value="Genomic_DNA"/>
</dbReference>
<name>A0ABV9ZMJ0_9PSEU</name>
<dbReference type="InterPro" id="IPR023393">
    <property type="entry name" value="START-like_dom_sf"/>
</dbReference>
<dbReference type="SUPFAM" id="SSF55961">
    <property type="entry name" value="Bet v1-like"/>
    <property type="match status" value="1"/>
</dbReference>
<keyword evidence="2" id="KW-1185">Reference proteome</keyword>
<evidence type="ECO:0000313" key="1">
    <source>
        <dbReference type="EMBL" id="MFC5142631.1"/>
    </source>
</evidence>
<dbReference type="Gene3D" id="3.30.530.20">
    <property type="match status" value="1"/>
</dbReference>